<keyword evidence="1 5" id="KW-1003">Cell membrane</keyword>
<accession>A0A947D4Q4</accession>
<evidence type="ECO:0000256" key="2">
    <source>
        <dbReference type="ARBA" id="ARBA00022692"/>
    </source>
</evidence>
<feature type="region of interest" description="Disordered" evidence="6">
    <location>
        <begin position="1"/>
        <end position="28"/>
    </location>
</feature>
<keyword evidence="8" id="KW-1185">Reference proteome</keyword>
<comment type="subcellular location">
    <subcellularLocation>
        <location evidence="5">Cell inner membrane</location>
        <topology evidence="5">Multi-pass membrane protein</topology>
    </subcellularLocation>
</comment>
<dbReference type="GO" id="GO:0005886">
    <property type="term" value="C:plasma membrane"/>
    <property type="evidence" value="ECO:0007669"/>
    <property type="project" value="UniProtKB-SubCell"/>
</dbReference>
<keyword evidence="3 5" id="KW-1133">Transmembrane helix</keyword>
<dbReference type="InterPro" id="IPR006008">
    <property type="entry name" value="YciB"/>
</dbReference>
<evidence type="ECO:0000256" key="6">
    <source>
        <dbReference type="SAM" id="MobiDB-lite"/>
    </source>
</evidence>
<keyword evidence="2 5" id="KW-0812">Transmembrane</keyword>
<reference evidence="7 8" key="1">
    <citation type="submission" date="2021-06" db="EMBL/GenBank/DDBJ databases">
        <authorList>
            <person name="Grouzdev D.S."/>
            <person name="Koziaeva V."/>
        </authorList>
    </citation>
    <scope>NUCLEOTIDE SEQUENCE [LARGE SCALE GENOMIC DNA]</scope>
    <source>
        <strain evidence="7 8">22</strain>
    </source>
</reference>
<dbReference type="NCBIfam" id="TIGR00997">
    <property type="entry name" value="ispZ"/>
    <property type="match status" value="1"/>
</dbReference>
<feature type="transmembrane region" description="Helical" evidence="5">
    <location>
        <begin position="183"/>
        <end position="202"/>
    </location>
</feature>
<gene>
    <name evidence="5" type="primary">yciB</name>
    <name evidence="7" type="ORF">KL771_15085</name>
</gene>
<feature type="compositionally biased region" description="Low complexity" evidence="6">
    <location>
        <begin position="1"/>
        <end position="27"/>
    </location>
</feature>
<dbReference type="Proteomes" id="UP000766595">
    <property type="component" value="Unassembled WGS sequence"/>
</dbReference>
<comment type="similarity">
    <text evidence="5">Belongs to the YciB family.</text>
</comment>
<comment type="caution">
    <text evidence="7">The sequence shown here is derived from an EMBL/GenBank/DDBJ whole genome shotgun (WGS) entry which is preliminary data.</text>
</comment>
<evidence type="ECO:0000313" key="8">
    <source>
        <dbReference type="Proteomes" id="UP000766595"/>
    </source>
</evidence>
<dbReference type="EMBL" id="JAHHZF010000007">
    <property type="protein sequence ID" value="MBT9290791.1"/>
    <property type="molecule type" value="Genomic_DNA"/>
</dbReference>
<comment type="function">
    <text evidence="5">Plays a role in cell envelope biogenesis, maintenance of cell envelope integrity and membrane homeostasis.</text>
</comment>
<sequence>MTTTPSADPSPATGPATAPPARTGTARGKATLPTGVKLAIDFGPLLVFFLAYRFSDIFIATTACMVATAVAVAVAYALTRHLPVMLLVTGAVVMIFGGLTIYLHDDTFFKMKPTIIYGLFGIALAVGLVFGKYLLSHVFEFAIRLDAEGWRKLTVRWCLFFFAMAILNELVWRNVPQARWVDFKFFGLPTLTFLFAMAQMPLMQRHTVEDEGDTPA</sequence>
<evidence type="ECO:0000313" key="7">
    <source>
        <dbReference type="EMBL" id="MBT9290791.1"/>
    </source>
</evidence>
<feature type="transmembrane region" description="Helical" evidence="5">
    <location>
        <begin position="57"/>
        <end position="78"/>
    </location>
</feature>
<evidence type="ECO:0000256" key="3">
    <source>
        <dbReference type="ARBA" id="ARBA00022989"/>
    </source>
</evidence>
<dbReference type="AlphaFoldDB" id="A0A947D4Q4"/>
<dbReference type="PANTHER" id="PTHR36917">
    <property type="entry name" value="INTRACELLULAR SEPTATION PROTEIN A-RELATED"/>
    <property type="match status" value="1"/>
</dbReference>
<dbReference type="HAMAP" id="MF_00189">
    <property type="entry name" value="YciB"/>
    <property type="match status" value="1"/>
</dbReference>
<feature type="transmembrane region" description="Helical" evidence="5">
    <location>
        <begin position="30"/>
        <end position="50"/>
    </location>
</feature>
<evidence type="ECO:0000256" key="1">
    <source>
        <dbReference type="ARBA" id="ARBA00022475"/>
    </source>
</evidence>
<evidence type="ECO:0000256" key="5">
    <source>
        <dbReference type="HAMAP-Rule" id="MF_00189"/>
    </source>
</evidence>
<feature type="transmembrane region" description="Helical" evidence="5">
    <location>
        <begin position="154"/>
        <end position="171"/>
    </location>
</feature>
<protein>
    <recommendedName>
        <fullName evidence="5">Inner membrane-spanning protein YciB</fullName>
    </recommendedName>
</protein>
<dbReference type="RefSeq" id="WP_261969380.1">
    <property type="nucleotide sequence ID" value="NZ_JAHHZF010000007.1"/>
</dbReference>
<feature type="transmembrane region" description="Helical" evidence="5">
    <location>
        <begin position="84"/>
        <end position="103"/>
    </location>
</feature>
<proteinExistence type="inferred from homology"/>
<feature type="transmembrane region" description="Helical" evidence="5">
    <location>
        <begin position="115"/>
        <end position="134"/>
    </location>
</feature>
<evidence type="ECO:0000256" key="4">
    <source>
        <dbReference type="ARBA" id="ARBA00023136"/>
    </source>
</evidence>
<dbReference type="NCBIfam" id="NF001323">
    <property type="entry name" value="PRK00259.1-1"/>
    <property type="match status" value="1"/>
</dbReference>
<name>A0A947D4Q4_9HYPH</name>
<keyword evidence="5" id="KW-0997">Cell inner membrane</keyword>
<dbReference type="Pfam" id="PF04279">
    <property type="entry name" value="IspA"/>
    <property type="match status" value="1"/>
</dbReference>
<dbReference type="PANTHER" id="PTHR36917:SF1">
    <property type="entry name" value="INNER MEMBRANE-SPANNING PROTEIN YCIB"/>
    <property type="match status" value="1"/>
</dbReference>
<keyword evidence="4 5" id="KW-0472">Membrane</keyword>
<organism evidence="7 8">
    <name type="scientific">Prosthecodimorpha staleyi</name>
    <dbReference type="NCBI Taxonomy" id="2840188"/>
    <lineage>
        <taxon>Bacteria</taxon>
        <taxon>Pseudomonadati</taxon>
        <taxon>Pseudomonadota</taxon>
        <taxon>Alphaproteobacteria</taxon>
        <taxon>Hyphomicrobiales</taxon>
        <taxon>Ancalomicrobiaceae</taxon>
        <taxon>Prosthecodimorpha</taxon>
    </lineage>
</organism>